<feature type="active site" description="Nucleophile" evidence="1">
    <location>
        <position position="39"/>
    </location>
</feature>
<organism evidence="5 6">
    <name type="scientific">Solicola gregarius</name>
    <dbReference type="NCBI Taxonomy" id="2908642"/>
    <lineage>
        <taxon>Bacteria</taxon>
        <taxon>Bacillati</taxon>
        <taxon>Actinomycetota</taxon>
        <taxon>Actinomycetes</taxon>
        <taxon>Propionibacteriales</taxon>
        <taxon>Nocardioidaceae</taxon>
        <taxon>Solicola</taxon>
    </lineage>
</organism>
<dbReference type="EMBL" id="CP094970">
    <property type="protein sequence ID" value="UYM05084.1"/>
    <property type="molecule type" value="Genomic_DNA"/>
</dbReference>
<evidence type="ECO:0000256" key="3">
    <source>
        <dbReference type="SAM" id="SignalP"/>
    </source>
</evidence>
<feature type="domain" description="SGNH hydrolase-type esterase" evidence="4">
    <location>
        <begin position="35"/>
        <end position="250"/>
    </location>
</feature>
<feature type="disulfide bond" evidence="2">
    <location>
        <begin position="119"/>
        <end position="128"/>
    </location>
</feature>
<keyword evidence="6" id="KW-1185">Reference proteome</keyword>
<dbReference type="RefSeq" id="WP_271633852.1">
    <property type="nucleotide sequence ID" value="NZ_CP094970.1"/>
</dbReference>
<dbReference type="Proteomes" id="UP001164390">
    <property type="component" value="Chromosome"/>
</dbReference>
<feature type="signal peptide" evidence="3">
    <location>
        <begin position="1"/>
        <end position="22"/>
    </location>
</feature>
<gene>
    <name evidence="5" type="ORF">L0C25_21595</name>
</gene>
<dbReference type="Pfam" id="PF13472">
    <property type="entry name" value="Lipase_GDSL_2"/>
    <property type="match status" value="1"/>
</dbReference>
<dbReference type="KEGG" id="sgrg:L0C25_21595"/>
<feature type="chain" id="PRO_5041430629" evidence="3">
    <location>
        <begin position="23"/>
        <end position="261"/>
    </location>
</feature>
<keyword evidence="2" id="KW-1015">Disulfide bond</keyword>
<proteinExistence type="predicted"/>
<name>A0AA46YKY0_9ACTN</name>
<dbReference type="InterPro" id="IPR037460">
    <property type="entry name" value="SEST-like"/>
</dbReference>
<feature type="disulfide bond" evidence="2">
    <location>
        <begin position="54"/>
        <end position="78"/>
    </location>
</feature>
<evidence type="ECO:0000256" key="1">
    <source>
        <dbReference type="PIRSR" id="PIRSR637460-1"/>
    </source>
</evidence>
<dbReference type="SUPFAM" id="SSF52266">
    <property type="entry name" value="SGNH hydrolase"/>
    <property type="match status" value="1"/>
</dbReference>
<dbReference type="GO" id="GO:0004806">
    <property type="term" value="F:triacylglycerol lipase activity"/>
    <property type="evidence" value="ECO:0007669"/>
    <property type="project" value="TreeGrafter"/>
</dbReference>
<evidence type="ECO:0000313" key="5">
    <source>
        <dbReference type="EMBL" id="UYM05084.1"/>
    </source>
</evidence>
<dbReference type="Gene3D" id="3.40.50.1110">
    <property type="entry name" value="SGNH hydrolase"/>
    <property type="match status" value="1"/>
</dbReference>
<keyword evidence="5" id="KW-0378">Hydrolase</keyword>
<dbReference type="AlphaFoldDB" id="A0AA46YKY0"/>
<dbReference type="PANTHER" id="PTHR37981">
    <property type="entry name" value="LIPASE 2"/>
    <property type="match status" value="1"/>
</dbReference>
<keyword evidence="3" id="KW-0732">Signal</keyword>
<dbReference type="InterPro" id="IPR013830">
    <property type="entry name" value="SGNH_hydro"/>
</dbReference>
<sequence length="261" mass="27098">MRRRTFARVAAAAMLTATIATGPPSTAAPADELVALGDSYSSGTGTREYYDEGCQRSHFAYAEQIAQRLGATLDMQACSGATVATVSANQLGTLDAETDYVTLTVGGNDAGFVDVLLECAQPGWASDCDGAVDGAQAYIRDSLPGSLDGLYAQIASLAPNATVVVGSYPRLFMGEDCNAGTWFSPAEQERLNATADQLADTIAAQASAHGFGLADVRPAFVGHAVCDSPEWVNGLSNPVGESFHPNRDGQVGYADVFDGVL</sequence>
<dbReference type="CDD" id="cd01823">
    <property type="entry name" value="SEST_like"/>
    <property type="match status" value="1"/>
</dbReference>
<reference evidence="5" key="1">
    <citation type="submission" date="2022-01" db="EMBL/GenBank/DDBJ databases">
        <title>Nocardioidaceae gen. sp. A5X3R13.</title>
        <authorList>
            <person name="Lopez Marin M.A."/>
            <person name="Uhlik O."/>
        </authorList>
    </citation>
    <scope>NUCLEOTIDE SEQUENCE</scope>
    <source>
        <strain evidence="5">A5X3R13</strain>
    </source>
</reference>
<dbReference type="InterPro" id="IPR036514">
    <property type="entry name" value="SGNH_hydro_sf"/>
</dbReference>
<evidence type="ECO:0000259" key="4">
    <source>
        <dbReference type="Pfam" id="PF13472"/>
    </source>
</evidence>
<feature type="disulfide bond" evidence="2">
    <location>
        <begin position="177"/>
        <end position="226"/>
    </location>
</feature>
<dbReference type="GO" id="GO:0019433">
    <property type="term" value="P:triglyceride catabolic process"/>
    <property type="evidence" value="ECO:0007669"/>
    <property type="project" value="TreeGrafter"/>
</dbReference>
<protein>
    <submittedName>
        <fullName evidence="5">SGNH/GDSL hydrolase family protein</fullName>
    </submittedName>
</protein>
<feature type="active site" evidence="1">
    <location>
        <position position="244"/>
    </location>
</feature>
<evidence type="ECO:0000313" key="6">
    <source>
        <dbReference type="Proteomes" id="UP001164390"/>
    </source>
</evidence>
<dbReference type="PANTHER" id="PTHR37981:SF1">
    <property type="entry name" value="SGNH HYDROLASE-TYPE ESTERASE DOMAIN-CONTAINING PROTEIN"/>
    <property type="match status" value="1"/>
</dbReference>
<evidence type="ECO:0000256" key="2">
    <source>
        <dbReference type="PIRSR" id="PIRSR637460-2"/>
    </source>
</evidence>
<accession>A0AA46YKY0</accession>